<proteinExistence type="predicted"/>
<evidence type="ECO:0000313" key="5">
    <source>
        <dbReference type="EnsemblFungi" id="EJT79797"/>
    </source>
</evidence>
<accession>J3NUC6</accession>
<gene>
    <name evidence="5" type="primary">20345338</name>
    <name evidence="4" type="ORF">GGTG_04880</name>
</gene>
<dbReference type="EnsemblFungi" id="EJT79797">
    <property type="protein sequence ID" value="EJT79797"/>
    <property type="gene ID" value="GGTG_04880"/>
</dbReference>
<evidence type="ECO:0000256" key="1">
    <source>
        <dbReference type="SAM" id="Phobius"/>
    </source>
</evidence>
<dbReference type="RefSeq" id="XP_009220942.1">
    <property type="nucleotide sequence ID" value="XM_009222678.1"/>
</dbReference>
<keyword evidence="6" id="KW-1185">Reference proteome</keyword>
<sequence>MKTSFLTLLTVLAASVAAGPVPSGSYGLEARGGNKAAEGAGNNQPTPVLVAALVMAPVPVLVQVQVLAAALVMAPVLVLMLMLMLMLVLVLALVLVLVAALVKAPAPVPVPVPVLVLMLMLMLVLVLVLVAALVKAPVLVPVLVLVLVAALVKALVLVPVLNIQPEGFNVLASVFKSAVVKGDGLVFSDLITFPDVAASIFDKAGNTKPFAISIDDKSIFIPQGGQAQANIRRADLLPSIRSQLDDVAVKGVRTLHFSVQRDAASPLNATHDYQLVSLESKDFSKHQFDVRTGAGNGNNIAVVGTDAGGAVQEEIFKTAFGEGAFENFAIKLDFDQNTMQVFHSTGNAALKQVTEPIANDLSGLGEYHFALQKNPVGANPQPTGIKEAVIYGGIFMEDSTSGTVTLQ</sequence>
<dbReference type="Gene3D" id="2.60.120.1160">
    <property type="match status" value="1"/>
</dbReference>
<reference evidence="4" key="2">
    <citation type="submission" date="2010-07" db="EMBL/GenBank/DDBJ databases">
        <authorList>
            <consortium name="The Broad Institute Genome Sequencing Platform"/>
            <consortium name="Broad Institute Genome Sequencing Center for Infectious Disease"/>
            <person name="Ma L.-J."/>
            <person name="Dead R."/>
            <person name="Young S."/>
            <person name="Zeng Q."/>
            <person name="Koehrsen M."/>
            <person name="Alvarado L."/>
            <person name="Berlin A."/>
            <person name="Chapman S.B."/>
            <person name="Chen Z."/>
            <person name="Freedman E."/>
            <person name="Gellesch M."/>
            <person name="Goldberg J."/>
            <person name="Griggs A."/>
            <person name="Gujja S."/>
            <person name="Heilman E.R."/>
            <person name="Heiman D."/>
            <person name="Hepburn T."/>
            <person name="Howarth C."/>
            <person name="Jen D."/>
            <person name="Larson L."/>
            <person name="Mehta T."/>
            <person name="Neiman D."/>
            <person name="Pearson M."/>
            <person name="Roberts A."/>
            <person name="Saif S."/>
            <person name="Shea T."/>
            <person name="Shenoy N."/>
            <person name="Sisk P."/>
            <person name="Stolte C."/>
            <person name="Sykes S."/>
            <person name="Walk T."/>
            <person name="White J."/>
            <person name="Yandava C."/>
            <person name="Haas B."/>
            <person name="Nusbaum C."/>
            <person name="Birren B."/>
        </authorList>
    </citation>
    <scope>NUCLEOTIDE SEQUENCE</scope>
    <source>
        <strain evidence="4">R3-111a-1</strain>
    </source>
</reference>
<feature type="transmembrane region" description="Helical" evidence="1">
    <location>
        <begin position="79"/>
        <end position="102"/>
    </location>
</feature>
<feature type="domain" description="Glycoside hydrolase 131 catalytic N-terminal" evidence="3">
    <location>
        <begin position="164"/>
        <end position="402"/>
    </location>
</feature>
<evidence type="ECO:0000313" key="4">
    <source>
        <dbReference type="EMBL" id="EJT79797.1"/>
    </source>
</evidence>
<dbReference type="InterPro" id="IPR041524">
    <property type="entry name" value="GH131_N"/>
</dbReference>
<dbReference type="PANTHER" id="PTHR34612">
    <property type="entry name" value="GH131_N DOMAIN-CONTAINING PROTEIN"/>
    <property type="match status" value="1"/>
</dbReference>
<reference evidence="5" key="5">
    <citation type="submission" date="2018-04" db="UniProtKB">
        <authorList>
            <consortium name="EnsemblFungi"/>
        </authorList>
    </citation>
    <scope>IDENTIFICATION</scope>
    <source>
        <strain evidence="5">R3-111a-1</strain>
    </source>
</reference>
<feature type="signal peptide" evidence="2">
    <location>
        <begin position="1"/>
        <end position="18"/>
    </location>
</feature>
<feature type="transmembrane region" description="Helical" evidence="1">
    <location>
        <begin position="48"/>
        <end position="72"/>
    </location>
</feature>
<evidence type="ECO:0000256" key="2">
    <source>
        <dbReference type="SAM" id="SignalP"/>
    </source>
</evidence>
<dbReference type="STRING" id="644352.J3NUC6"/>
<keyword evidence="1" id="KW-0812">Transmembrane</keyword>
<dbReference type="OrthoDB" id="5283326at2759"/>
<organism evidence="4">
    <name type="scientific">Gaeumannomyces tritici (strain R3-111a-1)</name>
    <name type="common">Wheat and barley take-all root rot fungus</name>
    <name type="synonym">Gaeumannomyces graminis var. tritici</name>
    <dbReference type="NCBI Taxonomy" id="644352"/>
    <lineage>
        <taxon>Eukaryota</taxon>
        <taxon>Fungi</taxon>
        <taxon>Dikarya</taxon>
        <taxon>Ascomycota</taxon>
        <taxon>Pezizomycotina</taxon>
        <taxon>Sordariomycetes</taxon>
        <taxon>Sordariomycetidae</taxon>
        <taxon>Magnaporthales</taxon>
        <taxon>Magnaporthaceae</taxon>
        <taxon>Gaeumannomyces</taxon>
    </lineage>
</organism>
<dbReference type="AlphaFoldDB" id="J3NUC6"/>
<keyword evidence="1" id="KW-0472">Membrane</keyword>
<dbReference type="GeneID" id="20345338"/>
<feature type="chain" id="PRO_5015094474" description="Glycoside hydrolase 131 catalytic N-terminal domain-containing protein" evidence="2">
    <location>
        <begin position="19"/>
        <end position="407"/>
    </location>
</feature>
<name>J3NUC6_GAET3</name>
<dbReference type="PANTHER" id="PTHR34612:SF2">
    <property type="entry name" value="GLYCOSIDE HYDROLASE 131 CATALYTIC N-TERMINAL DOMAIN-CONTAINING PROTEIN"/>
    <property type="match status" value="1"/>
</dbReference>
<dbReference type="VEuPathDB" id="FungiDB:GGTG_04880"/>
<protein>
    <recommendedName>
        <fullName evidence="3">Glycoside hydrolase 131 catalytic N-terminal domain-containing protein</fullName>
    </recommendedName>
</protein>
<evidence type="ECO:0000259" key="3">
    <source>
        <dbReference type="Pfam" id="PF18271"/>
    </source>
</evidence>
<dbReference type="Proteomes" id="UP000006039">
    <property type="component" value="Unassembled WGS sequence"/>
</dbReference>
<dbReference type="eggNOG" id="ENOG502SB15">
    <property type="taxonomic scope" value="Eukaryota"/>
</dbReference>
<feature type="transmembrane region" description="Helical" evidence="1">
    <location>
        <begin position="139"/>
        <end position="161"/>
    </location>
</feature>
<reference evidence="4" key="3">
    <citation type="submission" date="2010-09" db="EMBL/GenBank/DDBJ databases">
        <title>Annotation of Gaeumannomyces graminis var. tritici R3-111a-1.</title>
        <authorList>
            <consortium name="The Broad Institute Genome Sequencing Platform"/>
            <person name="Ma L.-J."/>
            <person name="Dead R."/>
            <person name="Young S.K."/>
            <person name="Zeng Q."/>
            <person name="Gargeya S."/>
            <person name="Fitzgerald M."/>
            <person name="Haas B."/>
            <person name="Abouelleil A."/>
            <person name="Alvarado L."/>
            <person name="Arachchi H.M."/>
            <person name="Berlin A."/>
            <person name="Brown A."/>
            <person name="Chapman S.B."/>
            <person name="Chen Z."/>
            <person name="Dunbar C."/>
            <person name="Freedman E."/>
            <person name="Gearin G."/>
            <person name="Gellesch M."/>
            <person name="Goldberg J."/>
            <person name="Griggs A."/>
            <person name="Gujja S."/>
            <person name="Heiman D."/>
            <person name="Howarth C."/>
            <person name="Larson L."/>
            <person name="Lui A."/>
            <person name="MacDonald P.J.P."/>
            <person name="Mehta T."/>
            <person name="Montmayeur A."/>
            <person name="Murphy C."/>
            <person name="Neiman D."/>
            <person name="Pearson M."/>
            <person name="Priest M."/>
            <person name="Roberts A."/>
            <person name="Saif S."/>
            <person name="Shea T."/>
            <person name="Shenoy N."/>
            <person name="Sisk P."/>
            <person name="Stolte C."/>
            <person name="Sykes S."/>
            <person name="Yandava C."/>
            <person name="Wortman J."/>
            <person name="Nusbaum C."/>
            <person name="Birren B."/>
        </authorList>
    </citation>
    <scope>NUCLEOTIDE SEQUENCE</scope>
    <source>
        <strain evidence="4">R3-111a-1</strain>
    </source>
</reference>
<keyword evidence="1" id="KW-1133">Transmembrane helix</keyword>
<feature type="transmembrane region" description="Helical" evidence="1">
    <location>
        <begin position="114"/>
        <end position="134"/>
    </location>
</feature>
<dbReference type="Pfam" id="PF18271">
    <property type="entry name" value="GH131_N"/>
    <property type="match status" value="1"/>
</dbReference>
<dbReference type="HOGENOM" id="CLU_676218_0_0_1"/>
<reference evidence="6" key="1">
    <citation type="submission" date="2010-07" db="EMBL/GenBank/DDBJ databases">
        <title>The genome sequence of Gaeumannomyces graminis var. tritici strain R3-111a-1.</title>
        <authorList>
            <consortium name="The Broad Institute Genome Sequencing Platform"/>
            <person name="Ma L.-J."/>
            <person name="Dead R."/>
            <person name="Young S."/>
            <person name="Zeng Q."/>
            <person name="Koehrsen M."/>
            <person name="Alvarado L."/>
            <person name="Berlin A."/>
            <person name="Chapman S.B."/>
            <person name="Chen Z."/>
            <person name="Freedman E."/>
            <person name="Gellesch M."/>
            <person name="Goldberg J."/>
            <person name="Griggs A."/>
            <person name="Gujja S."/>
            <person name="Heilman E.R."/>
            <person name="Heiman D."/>
            <person name="Hepburn T."/>
            <person name="Howarth C."/>
            <person name="Jen D."/>
            <person name="Larson L."/>
            <person name="Mehta T."/>
            <person name="Neiman D."/>
            <person name="Pearson M."/>
            <person name="Roberts A."/>
            <person name="Saif S."/>
            <person name="Shea T."/>
            <person name="Shenoy N."/>
            <person name="Sisk P."/>
            <person name="Stolte C."/>
            <person name="Sykes S."/>
            <person name="Walk T."/>
            <person name="White J."/>
            <person name="Yandava C."/>
            <person name="Haas B."/>
            <person name="Nusbaum C."/>
            <person name="Birren B."/>
        </authorList>
    </citation>
    <scope>NUCLEOTIDE SEQUENCE [LARGE SCALE GENOMIC DNA]</scope>
    <source>
        <strain evidence="6">R3-111a-1</strain>
    </source>
</reference>
<dbReference type="EMBL" id="GL385396">
    <property type="protein sequence ID" value="EJT79797.1"/>
    <property type="molecule type" value="Genomic_DNA"/>
</dbReference>
<reference evidence="5" key="4">
    <citation type="journal article" date="2015" name="G3 (Bethesda)">
        <title>Genome sequences of three phytopathogenic species of the Magnaporthaceae family of fungi.</title>
        <authorList>
            <person name="Okagaki L.H."/>
            <person name="Nunes C.C."/>
            <person name="Sailsbery J."/>
            <person name="Clay B."/>
            <person name="Brown D."/>
            <person name="John T."/>
            <person name="Oh Y."/>
            <person name="Young N."/>
            <person name="Fitzgerald M."/>
            <person name="Haas B.J."/>
            <person name="Zeng Q."/>
            <person name="Young S."/>
            <person name="Adiconis X."/>
            <person name="Fan L."/>
            <person name="Levin J.Z."/>
            <person name="Mitchell T.K."/>
            <person name="Okubara P.A."/>
            <person name="Farman M.L."/>
            <person name="Kohn L.M."/>
            <person name="Birren B."/>
            <person name="Ma L.-J."/>
            <person name="Dean R.A."/>
        </authorList>
    </citation>
    <scope>NUCLEOTIDE SEQUENCE</scope>
    <source>
        <strain evidence="5">R3-111a-1</strain>
    </source>
</reference>
<evidence type="ECO:0000313" key="6">
    <source>
        <dbReference type="Proteomes" id="UP000006039"/>
    </source>
</evidence>
<keyword evidence="2" id="KW-0732">Signal</keyword>